<evidence type="ECO:0008006" key="4">
    <source>
        <dbReference type="Google" id="ProtNLM"/>
    </source>
</evidence>
<keyword evidence="3" id="KW-1185">Reference proteome</keyword>
<dbReference type="AlphaFoldDB" id="A0AA96GIT3"/>
<evidence type="ECO:0000313" key="3">
    <source>
        <dbReference type="Proteomes" id="UP001302494"/>
    </source>
</evidence>
<feature type="signal peptide" evidence="1">
    <location>
        <begin position="1"/>
        <end position="23"/>
    </location>
</feature>
<gene>
    <name evidence="2" type="ORF">PQG83_00195</name>
</gene>
<name>A0AA96GIT3_9BACT</name>
<evidence type="ECO:0000256" key="1">
    <source>
        <dbReference type="SAM" id="SignalP"/>
    </source>
</evidence>
<evidence type="ECO:0000313" key="2">
    <source>
        <dbReference type="EMBL" id="WNM62198.1"/>
    </source>
</evidence>
<organism evidence="2 3">
    <name type="scientific">Candidatus Nitrospira neomarina</name>
    <dbReference type="NCBI Taxonomy" id="3020899"/>
    <lineage>
        <taxon>Bacteria</taxon>
        <taxon>Pseudomonadati</taxon>
        <taxon>Nitrospirota</taxon>
        <taxon>Nitrospiria</taxon>
        <taxon>Nitrospirales</taxon>
        <taxon>Nitrospiraceae</taxon>
        <taxon>Nitrospira</taxon>
    </lineage>
</organism>
<sequence>MMIKFFKLTILSFILTTGFLVGCSDSSTDKSHPESMSEHPGFMANVDGAVHAEISGDGIVTYLPPKERDPVTGNRPGYYMLFNNLPTDAMERRELVIIFRIPDGAQPGHYNLMTPDPLMVGQHFDVQVEAVEQGQSIPYQTNTEGTITLDNFTPDRISPEASRIKGTFQFVAENTVGEKVSVNGAFDFPSKQNAVSVNAGYSVKKELGA</sequence>
<dbReference type="RefSeq" id="WP_312745335.1">
    <property type="nucleotide sequence ID" value="NZ_CP116968.1"/>
</dbReference>
<dbReference type="EMBL" id="CP116968">
    <property type="protein sequence ID" value="WNM62198.1"/>
    <property type="molecule type" value="Genomic_DNA"/>
</dbReference>
<feature type="chain" id="PRO_5041685832" description="Lipoprotein" evidence="1">
    <location>
        <begin position="24"/>
        <end position="209"/>
    </location>
</feature>
<proteinExistence type="predicted"/>
<accession>A0AA96GIT3</accession>
<dbReference type="Proteomes" id="UP001302494">
    <property type="component" value="Chromosome"/>
</dbReference>
<reference evidence="2 3" key="1">
    <citation type="submission" date="2023-01" db="EMBL/GenBank/DDBJ databases">
        <title>Cultivation and genomic characterization of new, ubiquitous marine nitrite-oxidizing bacteria from the Nitrospirales.</title>
        <authorList>
            <person name="Mueller A.J."/>
            <person name="Daebeler A."/>
            <person name="Herbold C.W."/>
            <person name="Kirkegaard R.H."/>
            <person name="Daims H."/>
        </authorList>
    </citation>
    <scope>NUCLEOTIDE SEQUENCE [LARGE SCALE GENOMIC DNA]</scope>
    <source>
        <strain evidence="2 3">DK</strain>
    </source>
</reference>
<dbReference type="PROSITE" id="PS51257">
    <property type="entry name" value="PROKAR_LIPOPROTEIN"/>
    <property type="match status" value="1"/>
</dbReference>
<keyword evidence="1" id="KW-0732">Signal</keyword>
<protein>
    <recommendedName>
        <fullName evidence="4">Lipoprotein</fullName>
    </recommendedName>
</protein>
<dbReference type="KEGG" id="nneo:PQG83_00195"/>